<gene>
    <name evidence="1" type="ORF">NIES593_06855</name>
</gene>
<dbReference type="Proteomes" id="UP000186868">
    <property type="component" value="Unassembled WGS sequence"/>
</dbReference>
<dbReference type="EMBL" id="MRCB01000006">
    <property type="protein sequence ID" value="OKH24397.1"/>
    <property type="molecule type" value="Genomic_DNA"/>
</dbReference>
<organism evidence="1 2">
    <name type="scientific">Hydrococcus rivularis NIES-593</name>
    <dbReference type="NCBI Taxonomy" id="1921803"/>
    <lineage>
        <taxon>Bacteria</taxon>
        <taxon>Bacillati</taxon>
        <taxon>Cyanobacteriota</taxon>
        <taxon>Cyanophyceae</taxon>
        <taxon>Pleurocapsales</taxon>
        <taxon>Hydrococcaceae</taxon>
        <taxon>Hydrococcus</taxon>
    </lineage>
</organism>
<dbReference type="OrthoDB" id="468542at2"/>
<name>A0A1U7HLE9_9CYAN</name>
<evidence type="ECO:0000313" key="1">
    <source>
        <dbReference type="EMBL" id="OKH24397.1"/>
    </source>
</evidence>
<dbReference type="AlphaFoldDB" id="A0A1U7HLE9"/>
<dbReference type="RefSeq" id="WP_073598885.1">
    <property type="nucleotide sequence ID" value="NZ_MRCB01000006.1"/>
</dbReference>
<sequence>MKGYWRSLLLKTTGWLIAEIILNLVGLDNLADYSEFILARHSSAEAAEAYNVAIALALPNESHLFFILPSQG</sequence>
<accession>A0A1U7HLE9</accession>
<keyword evidence="2" id="KW-1185">Reference proteome</keyword>
<protein>
    <submittedName>
        <fullName evidence="1">Uncharacterized protein</fullName>
    </submittedName>
</protein>
<proteinExistence type="predicted"/>
<reference evidence="1 2" key="1">
    <citation type="submission" date="2016-11" db="EMBL/GenBank/DDBJ databases">
        <title>Draft Genome Sequences of Nine Cyanobacterial Strains from Diverse Habitats.</title>
        <authorList>
            <person name="Zhu T."/>
            <person name="Hou S."/>
            <person name="Lu X."/>
            <person name="Hess W.R."/>
        </authorList>
    </citation>
    <scope>NUCLEOTIDE SEQUENCE [LARGE SCALE GENOMIC DNA]</scope>
    <source>
        <strain evidence="1 2">NIES-593</strain>
    </source>
</reference>
<comment type="caution">
    <text evidence="1">The sequence shown here is derived from an EMBL/GenBank/DDBJ whole genome shotgun (WGS) entry which is preliminary data.</text>
</comment>
<evidence type="ECO:0000313" key="2">
    <source>
        <dbReference type="Proteomes" id="UP000186868"/>
    </source>
</evidence>